<keyword evidence="4 5" id="KW-0472">Membrane</keyword>
<evidence type="ECO:0000313" key="7">
    <source>
        <dbReference type="Proteomes" id="UP000554720"/>
    </source>
</evidence>
<evidence type="ECO:0000256" key="3">
    <source>
        <dbReference type="ARBA" id="ARBA00022989"/>
    </source>
</evidence>
<dbReference type="GO" id="GO:0042383">
    <property type="term" value="C:sarcolemma"/>
    <property type="evidence" value="ECO:0007669"/>
    <property type="project" value="TreeGrafter"/>
</dbReference>
<feature type="transmembrane region" description="Helical" evidence="5">
    <location>
        <begin position="30"/>
        <end position="51"/>
    </location>
</feature>
<evidence type="ECO:0000256" key="2">
    <source>
        <dbReference type="ARBA" id="ARBA00022692"/>
    </source>
</evidence>
<dbReference type="GO" id="GO:0016010">
    <property type="term" value="C:dystrophin-associated glycoprotein complex"/>
    <property type="evidence" value="ECO:0007669"/>
    <property type="project" value="InterPro"/>
</dbReference>
<dbReference type="Pfam" id="PF04103">
    <property type="entry name" value="CD20"/>
    <property type="match status" value="1"/>
</dbReference>
<sequence length="150" mass="16863">VCVVALVGFVMLCILYQPDEKTCVQFTVKLLYFVLSALALIACVLAVAFAAHHYLQLTKFTCDAIQESCQCKLDTADPLGRTFVYQDAADCGSLRRMLNLYLLLQMALNLVAALVCLLTCFMVWKHRYQVFYVGVRFQPLTAADGHRQQV</sequence>
<comment type="caution">
    <text evidence="6">The sequence shown here is derived from an EMBL/GenBank/DDBJ whole genome shotgun (WGS) entry which is preliminary data.</text>
</comment>
<name>A0A7L2EJH2_ANTMN</name>
<keyword evidence="2 5" id="KW-0812">Transmembrane</keyword>
<proteinExistence type="predicted"/>
<gene>
    <name evidence="6" type="primary">Sspn</name>
    <name evidence="6" type="ORF">ANTMIN_R01284</name>
</gene>
<dbReference type="EMBL" id="VWYI01040131">
    <property type="protein sequence ID" value="NXQ62078.1"/>
    <property type="molecule type" value="Genomic_DNA"/>
</dbReference>
<dbReference type="InterPro" id="IPR007237">
    <property type="entry name" value="CD20-like"/>
</dbReference>
<reference evidence="6 7" key="1">
    <citation type="submission" date="2019-09" db="EMBL/GenBank/DDBJ databases">
        <title>Bird 10,000 Genomes (B10K) Project - Family phase.</title>
        <authorList>
            <person name="Zhang G."/>
        </authorList>
    </citation>
    <scope>NUCLEOTIDE SEQUENCE [LARGE SCALE GENOMIC DNA]</scope>
    <source>
        <strain evidence="6">B10K-DU-011-42</strain>
        <tissue evidence="6">Muscle</tissue>
    </source>
</reference>
<dbReference type="OrthoDB" id="10027693at2759"/>
<feature type="non-terminal residue" evidence="6">
    <location>
        <position position="1"/>
    </location>
</feature>
<comment type="subcellular location">
    <subcellularLocation>
        <location evidence="1">Membrane</location>
        <topology evidence="1">Multi-pass membrane protein</topology>
    </subcellularLocation>
</comment>
<feature type="transmembrane region" description="Helical" evidence="5">
    <location>
        <begin position="100"/>
        <end position="124"/>
    </location>
</feature>
<accession>A0A7L2EJH2</accession>
<protein>
    <submittedName>
        <fullName evidence="6">SSPN protein</fullName>
    </submittedName>
</protein>
<feature type="non-terminal residue" evidence="6">
    <location>
        <position position="150"/>
    </location>
</feature>
<keyword evidence="7" id="KW-1185">Reference proteome</keyword>
<evidence type="ECO:0000256" key="4">
    <source>
        <dbReference type="ARBA" id="ARBA00023136"/>
    </source>
</evidence>
<keyword evidence="3 5" id="KW-1133">Transmembrane helix</keyword>
<evidence type="ECO:0000313" key="6">
    <source>
        <dbReference type="EMBL" id="NXQ62078.1"/>
    </source>
</evidence>
<evidence type="ECO:0000256" key="5">
    <source>
        <dbReference type="SAM" id="Phobius"/>
    </source>
</evidence>
<evidence type="ECO:0000256" key="1">
    <source>
        <dbReference type="ARBA" id="ARBA00004141"/>
    </source>
</evidence>
<dbReference type="AlphaFoldDB" id="A0A7L2EJH2"/>
<dbReference type="PANTHER" id="PTHR15260">
    <property type="entry name" value="SARCOSPAN"/>
    <property type="match status" value="1"/>
</dbReference>
<dbReference type="PANTHER" id="PTHR15260:SF1">
    <property type="entry name" value="SARCOSPAN"/>
    <property type="match status" value="1"/>
</dbReference>
<dbReference type="Proteomes" id="UP000554720">
    <property type="component" value="Unassembled WGS sequence"/>
</dbReference>
<dbReference type="InterPro" id="IPR030429">
    <property type="entry name" value="Sarcospan"/>
</dbReference>
<organism evidence="6 7">
    <name type="scientific">Anthoscopus minutus</name>
    <name type="common">Southern penduline-tit</name>
    <dbReference type="NCBI Taxonomy" id="156561"/>
    <lineage>
        <taxon>Eukaryota</taxon>
        <taxon>Metazoa</taxon>
        <taxon>Chordata</taxon>
        <taxon>Craniata</taxon>
        <taxon>Vertebrata</taxon>
        <taxon>Euteleostomi</taxon>
        <taxon>Archelosauria</taxon>
        <taxon>Archosauria</taxon>
        <taxon>Dinosauria</taxon>
        <taxon>Saurischia</taxon>
        <taxon>Theropoda</taxon>
        <taxon>Coelurosauria</taxon>
        <taxon>Aves</taxon>
        <taxon>Neognathae</taxon>
        <taxon>Neoaves</taxon>
        <taxon>Telluraves</taxon>
        <taxon>Australaves</taxon>
        <taxon>Passeriformes</taxon>
        <taxon>Paridae</taxon>
        <taxon>Anthoscopus</taxon>
    </lineage>
</organism>